<feature type="non-terminal residue" evidence="2">
    <location>
        <position position="1"/>
    </location>
</feature>
<protein>
    <submittedName>
        <fullName evidence="2">Uncharacterized protein</fullName>
    </submittedName>
</protein>
<sequence length="66" mass="7853">WKAFKNIVFFICLSFLIIQSVEFCNIYYKYPTTIQTEITLAKEFKLPAVTLCFKITTSFKEFCLHE</sequence>
<dbReference type="Proteomes" id="UP001497382">
    <property type="component" value="Unassembled WGS sequence"/>
</dbReference>
<evidence type="ECO:0000256" key="1">
    <source>
        <dbReference type="SAM" id="SignalP"/>
    </source>
</evidence>
<gene>
    <name evidence="2" type="ORF">LARSCL_LOCUS22333</name>
</gene>
<feature type="chain" id="PRO_5043763303" evidence="1">
    <location>
        <begin position="24"/>
        <end position="66"/>
    </location>
</feature>
<keyword evidence="1" id="KW-0732">Signal</keyword>
<dbReference type="AlphaFoldDB" id="A0AAV2C0I1"/>
<keyword evidence="3" id="KW-1185">Reference proteome</keyword>
<dbReference type="EMBL" id="CAXIEN010000625">
    <property type="protein sequence ID" value="CAL1301128.1"/>
    <property type="molecule type" value="Genomic_DNA"/>
</dbReference>
<evidence type="ECO:0000313" key="2">
    <source>
        <dbReference type="EMBL" id="CAL1301128.1"/>
    </source>
</evidence>
<comment type="caution">
    <text evidence="2">The sequence shown here is derived from an EMBL/GenBank/DDBJ whole genome shotgun (WGS) entry which is preliminary data.</text>
</comment>
<reference evidence="2 3" key="1">
    <citation type="submission" date="2024-04" db="EMBL/GenBank/DDBJ databases">
        <authorList>
            <person name="Rising A."/>
            <person name="Reimegard J."/>
            <person name="Sonavane S."/>
            <person name="Akerstrom W."/>
            <person name="Nylinder S."/>
            <person name="Hedman E."/>
            <person name="Kallberg Y."/>
        </authorList>
    </citation>
    <scope>NUCLEOTIDE SEQUENCE [LARGE SCALE GENOMIC DNA]</scope>
</reference>
<feature type="signal peptide" evidence="1">
    <location>
        <begin position="1"/>
        <end position="23"/>
    </location>
</feature>
<dbReference type="GO" id="GO:0016020">
    <property type="term" value="C:membrane"/>
    <property type="evidence" value="ECO:0007669"/>
    <property type="project" value="UniProtKB-SubCell"/>
</dbReference>
<accession>A0AAV2C0I1</accession>
<name>A0AAV2C0I1_9ARAC</name>
<evidence type="ECO:0000313" key="3">
    <source>
        <dbReference type="Proteomes" id="UP001497382"/>
    </source>
</evidence>
<proteinExistence type="predicted"/>
<feature type="non-terminal residue" evidence="2">
    <location>
        <position position="66"/>
    </location>
</feature>
<dbReference type="GO" id="GO:0005272">
    <property type="term" value="F:sodium channel activity"/>
    <property type="evidence" value="ECO:0007669"/>
    <property type="project" value="UniProtKB-KW"/>
</dbReference>
<organism evidence="2 3">
    <name type="scientific">Larinioides sclopetarius</name>
    <dbReference type="NCBI Taxonomy" id="280406"/>
    <lineage>
        <taxon>Eukaryota</taxon>
        <taxon>Metazoa</taxon>
        <taxon>Ecdysozoa</taxon>
        <taxon>Arthropoda</taxon>
        <taxon>Chelicerata</taxon>
        <taxon>Arachnida</taxon>
        <taxon>Araneae</taxon>
        <taxon>Araneomorphae</taxon>
        <taxon>Entelegynae</taxon>
        <taxon>Araneoidea</taxon>
        <taxon>Araneidae</taxon>
        <taxon>Larinioides</taxon>
    </lineage>
</organism>